<dbReference type="PANTHER" id="PTHR47027:SF8">
    <property type="entry name" value="RIBONUCLEASE H"/>
    <property type="match status" value="1"/>
</dbReference>
<dbReference type="InterPro" id="IPR036691">
    <property type="entry name" value="Endo/exonu/phosph_ase_sf"/>
</dbReference>
<dbReference type="InterPro" id="IPR043502">
    <property type="entry name" value="DNA/RNA_pol_sf"/>
</dbReference>
<organism evidence="2 3">
    <name type="scientific">Arctia plantaginis</name>
    <name type="common">Wood tiger moth</name>
    <name type="synonym">Phalaena plantaginis</name>
    <dbReference type="NCBI Taxonomy" id="874455"/>
    <lineage>
        <taxon>Eukaryota</taxon>
        <taxon>Metazoa</taxon>
        <taxon>Ecdysozoa</taxon>
        <taxon>Arthropoda</taxon>
        <taxon>Hexapoda</taxon>
        <taxon>Insecta</taxon>
        <taxon>Pterygota</taxon>
        <taxon>Neoptera</taxon>
        <taxon>Endopterygota</taxon>
        <taxon>Lepidoptera</taxon>
        <taxon>Glossata</taxon>
        <taxon>Ditrysia</taxon>
        <taxon>Noctuoidea</taxon>
        <taxon>Erebidae</taxon>
        <taxon>Arctiinae</taxon>
        <taxon>Arctia</taxon>
    </lineage>
</organism>
<dbReference type="InterPro" id="IPR005135">
    <property type="entry name" value="Endo/exonuclease/phosphatase"/>
</dbReference>
<feature type="domain" description="Reverse transcriptase" evidence="1">
    <location>
        <begin position="253"/>
        <end position="513"/>
    </location>
</feature>
<proteinExistence type="predicted"/>
<dbReference type="EMBL" id="CADEBD010000317">
    <property type="protein sequence ID" value="CAB3244509.1"/>
    <property type="molecule type" value="Genomic_DNA"/>
</dbReference>
<dbReference type="OrthoDB" id="8801906at2759"/>
<evidence type="ECO:0000313" key="3">
    <source>
        <dbReference type="Proteomes" id="UP000494256"/>
    </source>
</evidence>
<protein>
    <recommendedName>
        <fullName evidence="1">Reverse transcriptase domain-containing protein</fullName>
    </recommendedName>
</protein>
<evidence type="ECO:0000259" key="1">
    <source>
        <dbReference type="PROSITE" id="PS50878"/>
    </source>
</evidence>
<dbReference type="PANTHER" id="PTHR47027">
    <property type="entry name" value="REVERSE TRANSCRIPTASE DOMAIN-CONTAINING PROTEIN"/>
    <property type="match status" value="1"/>
</dbReference>
<name>A0A8S1AHT7_ARCPL</name>
<dbReference type="Proteomes" id="UP000494256">
    <property type="component" value="Unassembled WGS sequence"/>
</dbReference>
<dbReference type="SUPFAM" id="SSF56219">
    <property type="entry name" value="DNase I-like"/>
    <property type="match status" value="1"/>
</dbReference>
<dbReference type="SUPFAM" id="SSF56672">
    <property type="entry name" value="DNA/RNA polymerases"/>
    <property type="match status" value="2"/>
</dbReference>
<dbReference type="AlphaFoldDB" id="A0A8S1AHT7"/>
<dbReference type="GO" id="GO:0003824">
    <property type="term" value="F:catalytic activity"/>
    <property type="evidence" value="ECO:0007669"/>
    <property type="project" value="InterPro"/>
</dbReference>
<gene>
    <name evidence="2" type="ORF">APLA_LOCUS10772</name>
</gene>
<dbReference type="Gene3D" id="3.60.10.10">
    <property type="entry name" value="Endonuclease/exonuclease/phosphatase"/>
    <property type="match status" value="1"/>
</dbReference>
<sequence>MQVSESWLKPCLPSGSYSLPGFHLIRNDRSVRGGGGVAIYLRTHIPFSIVSLSSQPPPTDAGEHLFLEVELHHHKLLLGVYYSPSLHVNYFSSFEQILENLTPSYEHTIILGDFNTCLLKGDARSVYLRSVVESSNLSILPSGATHNAPNCVPSLLDLIIVSNTEHVTNHGQCSADEFSHHDLIYLSYALRPPKSKPKIVMRRSFGSMDREKLCADVRSIDWQPLLSSECIDTKVNILNENLINIFDIHAPLRSVKLKHLPAPWLTDEIRAIMSKKVAAKTRYKRRPTQTNFDKYVTIRNHCNKSGFRAGHSTVSALVHITDDIRGNMDSGNVTVLSLLDFSNAFNTIDFHILLGILRSLNISPGAIDWFHNYLFGRQHRIRLEDSLSSWCNATVGVPQGGVLSPLLFAIFINSISNHLLSSYHLYADDLQIYTHAPVSMLSTALNIINADLEHISAWSNDYGLKINPTKSQVCIIGSPIMSAKINWSHLPPVQFNNTIIPISSKVKNLGVIIDSTFSWGPQIQEVSREYNQRLYMCFIDFTKAFDSLFHIPIWDSLLQQGVNEKYLKLLHNIYSKCRVKVRLEKEGPEFYLQKGVRQGDPLSPKMFSAVLESIFRRLNWENIGLKIGGEFLNHLRFADDIVLFADNATDLGFMIDSLSNESKQVGLSLNASKTKIMSNGEIIDVIVDGNSIEYVKEYIYLGNYEKQRSKNRN</sequence>
<comment type="caution">
    <text evidence="2">The sequence shown here is derived from an EMBL/GenBank/DDBJ whole genome shotgun (WGS) entry which is preliminary data.</text>
</comment>
<dbReference type="InterPro" id="IPR000477">
    <property type="entry name" value="RT_dom"/>
</dbReference>
<dbReference type="Pfam" id="PF00078">
    <property type="entry name" value="RVT_1"/>
    <property type="match status" value="2"/>
</dbReference>
<reference evidence="2 3" key="1">
    <citation type="submission" date="2020-04" db="EMBL/GenBank/DDBJ databases">
        <authorList>
            <person name="Wallbank WR R."/>
            <person name="Pardo Diaz C."/>
            <person name="Kozak K."/>
            <person name="Martin S."/>
            <person name="Jiggins C."/>
            <person name="Moest M."/>
            <person name="Warren A I."/>
            <person name="Byers J.R.P. K."/>
            <person name="Montejo-Kovacevich G."/>
            <person name="Yen C E."/>
        </authorList>
    </citation>
    <scope>NUCLEOTIDE SEQUENCE [LARGE SCALE GENOMIC DNA]</scope>
</reference>
<evidence type="ECO:0000313" key="2">
    <source>
        <dbReference type="EMBL" id="CAB3244509.1"/>
    </source>
</evidence>
<dbReference type="CDD" id="cd01650">
    <property type="entry name" value="RT_nLTR_like"/>
    <property type="match status" value="2"/>
</dbReference>
<feature type="domain" description="Reverse transcriptase" evidence="1">
    <location>
        <begin position="533"/>
        <end position="705"/>
    </location>
</feature>
<dbReference type="Pfam" id="PF14529">
    <property type="entry name" value="Exo_endo_phos_2"/>
    <property type="match status" value="1"/>
</dbReference>
<accession>A0A8S1AHT7</accession>
<dbReference type="GO" id="GO:0071897">
    <property type="term" value="P:DNA biosynthetic process"/>
    <property type="evidence" value="ECO:0007669"/>
    <property type="project" value="UniProtKB-ARBA"/>
</dbReference>
<dbReference type="PROSITE" id="PS50878">
    <property type="entry name" value="RT_POL"/>
    <property type="match status" value="2"/>
</dbReference>